<keyword evidence="5 11" id="KW-0812">Transmembrane</keyword>
<dbReference type="RefSeq" id="WP_013486123.1">
    <property type="nucleotide sequence ID" value="NC_014828.1"/>
</dbReference>
<evidence type="ECO:0000256" key="1">
    <source>
        <dbReference type="ARBA" id="ARBA00004141"/>
    </source>
</evidence>
<evidence type="ECO:0000256" key="5">
    <source>
        <dbReference type="ARBA" id="ARBA00022692"/>
    </source>
</evidence>
<evidence type="ECO:0000256" key="2">
    <source>
        <dbReference type="ARBA" id="ARBA00005551"/>
    </source>
</evidence>
<dbReference type="HOGENOM" id="CLU_005126_7_1_9"/>
<dbReference type="InterPro" id="IPR006153">
    <property type="entry name" value="Cation/H_exchanger_TM"/>
</dbReference>
<dbReference type="GO" id="GO:1902600">
    <property type="term" value="P:proton transmembrane transport"/>
    <property type="evidence" value="ECO:0007669"/>
    <property type="project" value="InterPro"/>
</dbReference>
<evidence type="ECO:0000256" key="4">
    <source>
        <dbReference type="ARBA" id="ARBA00022449"/>
    </source>
</evidence>
<dbReference type="GO" id="GO:0006814">
    <property type="term" value="P:sodium ion transport"/>
    <property type="evidence" value="ECO:0007669"/>
    <property type="project" value="UniProtKB-KW"/>
</dbReference>
<evidence type="ECO:0000256" key="8">
    <source>
        <dbReference type="ARBA" id="ARBA00023065"/>
    </source>
</evidence>
<feature type="transmembrane region" description="Helical" evidence="11">
    <location>
        <begin position="178"/>
        <end position="198"/>
    </location>
</feature>
<dbReference type="KEGG" id="eha:Ethha_2261"/>
<keyword evidence="3" id="KW-0813">Transport</keyword>
<dbReference type="STRING" id="663278.Ethha_2261"/>
<keyword evidence="9 11" id="KW-0472">Membrane</keyword>
<keyword evidence="4" id="KW-0050">Antiport</keyword>
<dbReference type="InterPro" id="IPR038770">
    <property type="entry name" value="Na+/solute_symporter_sf"/>
</dbReference>
<protein>
    <submittedName>
        <fullName evidence="13">Sodium/hydrogen exchanger</fullName>
    </submittedName>
</protein>
<dbReference type="Pfam" id="PF00999">
    <property type="entry name" value="Na_H_Exchanger"/>
    <property type="match status" value="1"/>
</dbReference>
<evidence type="ECO:0000256" key="9">
    <source>
        <dbReference type="ARBA" id="ARBA00023136"/>
    </source>
</evidence>
<reference evidence="13 14" key="1">
    <citation type="submission" date="2010-12" db="EMBL/GenBank/DDBJ databases">
        <title>Complete sequence of Ethanoligenens harbinense YUAN-3.</title>
        <authorList>
            <person name="Lucas S."/>
            <person name="Copeland A."/>
            <person name="Lapidus A."/>
            <person name="Cheng J.-F."/>
            <person name="Bruce D."/>
            <person name="Goodwin L."/>
            <person name="Pitluck S."/>
            <person name="Chertkov O."/>
            <person name="Misra M."/>
            <person name="Detter J.C."/>
            <person name="Han C."/>
            <person name="Tapia R."/>
            <person name="Land M."/>
            <person name="Hauser L."/>
            <person name="Jeffries C."/>
            <person name="Kyrpides N."/>
            <person name="Ivanova N."/>
            <person name="Mikhailova N."/>
            <person name="Wang A."/>
            <person name="Mouttaki H."/>
            <person name="He Z."/>
            <person name="Zhou J."/>
            <person name="Hemme C.L."/>
            <person name="Woyke T."/>
        </authorList>
    </citation>
    <scope>NUCLEOTIDE SEQUENCE [LARGE SCALE GENOMIC DNA]</scope>
    <source>
        <strain evidence="14">DSM 18485 / JCM 12961 / CGMCC 1.5033 / YUAN-3</strain>
    </source>
</reference>
<feature type="transmembrane region" description="Helical" evidence="11">
    <location>
        <begin position="218"/>
        <end position="244"/>
    </location>
</feature>
<dbReference type="Proteomes" id="UP000001551">
    <property type="component" value="Chromosome"/>
</dbReference>
<dbReference type="eggNOG" id="COG0475">
    <property type="taxonomic scope" value="Bacteria"/>
</dbReference>
<dbReference type="PANTHER" id="PTHR43562">
    <property type="entry name" value="NAPA-TYPE SODIUM/HYDROGEN ANTIPORTER"/>
    <property type="match status" value="1"/>
</dbReference>
<dbReference type="AlphaFoldDB" id="E6U4G8"/>
<evidence type="ECO:0000256" key="3">
    <source>
        <dbReference type="ARBA" id="ARBA00022448"/>
    </source>
</evidence>
<evidence type="ECO:0000256" key="6">
    <source>
        <dbReference type="ARBA" id="ARBA00022989"/>
    </source>
</evidence>
<feature type="transmembrane region" description="Helical" evidence="11">
    <location>
        <begin position="30"/>
        <end position="50"/>
    </location>
</feature>
<organism evidence="13 14">
    <name type="scientific">Ethanoligenens harbinense (strain DSM 18485 / JCM 12961 / CGMCC 1.5033 / YUAN-3)</name>
    <dbReference type="NCBI Taxonomy" id="663278"/>
    <lineage>
        <taxon>Bacteria</taxon>
        <taxon>Bacillati</taxon>
        <taxon>Bacillota</taxon>
        <taxon>Clostridia</taxon>
        <taxon>Eubacteriales</taxon>
        <taxon>Oscillospiraceae</taxon>
        <taxon>Ethanoligenens</taxon>
    </lineage>
</organism>
<feature type="transmembrane region" description="Helical" evidence="11">
    <location>
        <begin position="145"/>
        <end position="166"/>
    </location>
</feature>
<proteinExistence type="inferred from homology"/>
<dbReference type="GO" id="GO:0015297">
    <property type="term" value="F:antiporter activity"/>
    <property type="evidence" value="ECO:0007669"/>
    <property type="project" value="UniProtKB-KW"/>
</dbReference>
<feature type="domain" description="Cation/H+ exchanger transmembrane" evidence="12">
    <location>
        <begin position="15"/>
        <end position="376"/>
    </location>
</feature>
<evidence type="ECO:0000259" key="12">
    <source>
        <dbReference type="Pfam" id="PF00999"/>
    </source>
</evidence>
<dbReference type="GO" id="GO:0016020">
    <property type="term" value="C:membrane"/>
    <property type="evidence" value="ECO:0007669"/>
    <property type="project" value="UniProtKB-SubCell"/>
</dbReference>
<evidence type="ECO:0000313" key="13">
    <source>
        <dbReference type="EMBL" id="ADU27775.1"/>
    </source>
</evidence>
<dbReference type="PANTHER" id="PTHR43562:SF3">
    <property type="entry name" value="SODIUM ION_PROTON EXCHANGER (EUROFUNG)"/>
    <property type="match status" value="1"/>
</dbReference>
<feature type="transmembrane region" description="Helical" evidence="11">
    <location>
        <begin position="56"/>
        <end position="74"/>
    </location>
</feature>
<keyword evidence="10" id="KW-0739">Sodium transport</keyword>
<feature type="transmembrane region" description="Helical" evidence="11">
    <location>
        <begin position="114"/>
        <end position="133"/>
    </location>
</feature>
<dbReference type="EMBL" id="CP002400">
    <property type="protein sequence ID" value="ADU27775.1"/>
    <property type="molecule type" value="Genomic_DNA"/>
</dbReference>
<sequence length="389" mass="41363">MEKILLDIALLLAATKIGGIVSRKLKMPEVLGALLAGVILGPVVLHLVQYDENIKLLSNLGVILLMFLAGLETNVEQFKKAGKSSFVIAVLGIMVPLFLGTLGAFLFYQNWMENIFVGVILTATSVSITVETLTELGKLNSKSGINILGAAVIDDILGLVLISALLAVKSGGGGSSLILPMAKIGMFCVIGILAIAFLPKVINKRTKNIQPGRTLLTFSLAAAFFIAFAAEGIGIAAITGAYLFGLVLSQFTHKEYLERNVKAISSGFLSPIFFASVGLEASLNGFNSRVILISAVMFAIAVIGKVAGCGVAARLFHMSRSESLQIGVGMISRGEVAIITANIGLQNQIITQEVFLPTILVVLLTTIVTPILLKLVFSHKNEKRLEERL</sequence>
<accession>E6U4G8</accession>
<keyword evidence="14" id="KW-1185">Reference proteome</keyword>
<dbReference type="Gene3D" id="1.20.1530.20">
    <property type="match status" value="1"/>
</dbReference>
<evidence type="ECO:0000256" key="7">
    <source>
        <dbReference type="ARBA" id="ARBA00023053"/>
    </source>
</evidence>
<feature type="transmembrane region" description="Helical" evidence="11">
    <location>
        <begin position="264"/>
        <end position="283"/>
    </location>
</feature>
<feature type="transmembrane region" description="Helical" evidence="11">
    <location>
        <begin position="86"/>
        <end position="108"/>
    </location>
</feature>
<keyword evidence="7" id="KW-0915">Sodium</keyword>
<gene>
    <name evidence="13" type="ordered locus">Ethha_2261</name>
</gene>
<evidence type="ECO:0000256" key="10">
    <source>
        <dbReference type="ARBA" id="ARBA00023201"/>
    </source>
</evidence>
<feature type="transmembrane region" description="Helical" evidence="11">
    <location>
        <begin position="354"/>
        <end position="377"/>
    </location>
</feature>
<keyword evidence="8" id="KW-0406">Ion transport</keyword>
<comment type="subcellular location">
    <subcellularLocation>
        <location evidence="1">Membrane</location>
        <topology evidence="1">Multi-pass membrane protein</topology>
    </subcellularLocation>
</comment>
<name>E6U4G8_ETHHY</name>
<evidence type="ECO:0000256" key="11">
    <source>
        <dbReference type="SAM" id="Phobius"/>
    </source>
</evidence>
<evidence type="ECO:0000313" key="14">
    <source>
        <dbReference type="Proteomes" id="UP000001551"/>
    </source>
</evidence>
<feature type="transmembrane region" description="Helical" evidence="11">
    <location>
        <begin position="290"/>
        <end position="313"/>
    </location>
</feature>
<comment type="similarity">
    <text evidence="2">Belongs to the monovalent cation:proton antiporter 2 (CPA2) transporter (TC 2.A.37) family.</text>
</comment>
<keyword evidence="6 11" id="KW-1133">Transmembrane helix</keyword>